<evidence type="ECO:0000313" key="3">
    <source>
        <dbReference type="Proteomes" id="UP000001025"/>
    </source>
</evidence>
<proteinExistence type="predicted"/>
<dbReference type="EMBL" id="BX294152">
    <property type="protein sequence ID" value="CAD77013.1"/>
    <property type="molecule type" value="Genomic_DNA"/>
</dbReference>
<dbReference type="InParanoid" id="Q7UK68"/>
<name>Q7UK68_RHOBA</name>
<organism evidence="2 3">
    <name type="scientific">Rhodopirellula baltica (strain DSM 10527 / NCIMB 13988 / SH1)</name>
    <dbReference type="NCBI Taxonomy" id="243090"/>
    <lineage>
        <taxon>Bacteria</taxon>
        <taxon>Pseudomonadati</taxon>
        <taxon>Planctomycetota</taxon>
        <taxon>Planctomycetia</taxon>
        <taxon>Pirellulales</taxon>
        <taxon>Pirellulaceae</taxon>
        <taxon>Rhodopirellula</taxon>
    </lineage>
</organism>
<keyword evidence="3" id="KW-1185">Reference proteome</keyword>
<sequence>MTRGGGWELRQAGDGRGRQSQNVKMRSLARIPRESENTFAGQPVLSPGVQSRTLNLLVPIGPFVHDGNPVFHAKGYHECPIRLVPRFRPCMIRT</sequence>
<dbReference type="KEGG" id="rba:RB10825"/>
<dbReference type="AlphaFoldDB" id="Q7UK68"/>
<protein>
    <submittedName>
        <fullName evidence="2">Uncharacterized protein</fullName>
    </submittedName>
</protein>
<evidence type="ECO:0000256" key="1">
    <source>
        <dbReference type="SAM" id="MobiDB-lite"/>
    </source>
</evidence>
<reference evidence="2 3" key="1">
    <citation type="journal article" date="2003" name="Proc. Natl. Acad. Sci. U.S.A.">
        <title>Complete genome sequence of the marine planctomycete Pirellula sp. strain 1.</title>
        <authorList>
            <person name="Gloeckner F.O."/>
            <person name="Kube M."/>
            <person name="Bauer M."/>
            <person name="Teeling H."/>
            <person name="Lombardot T."/>
            <person name="Ludwig W."/>
            <person name="Gade D."/>
            <person name="Beck A."/>
            <person name="Borzym K."/>
            <person name="Heitmann K."/>
            <person name="Rabus R."/>
            <person name="Schlesner H."/>
            <person name="Amann R."/>
            <person name="Reinhardt R."/>
        </authorList>
    </citation>
    <scope>NUCLEOTIDE SEQUENCE [LARGE SCALE GENOMIC DNA]</scope>
    <source>
        <strain evidence="3">DSM 10527 / NCIMB 13988 / SH1</strain>
    </source>
</reference>
<accession>Q7UK68</accession>
<gene>
    <name evidence="2" type="ordered locus">RB10825</name>
</gene>
<dbReference type="EnsemblBacteria" id="CAD77013">
    <property type="protein sequence ID" value="CAD77013"/>
    <property type="gene ID" value="RB10825"/>
</dbReference>
<feature type="region of interest" description="Disordered" evidence="1">
    <location>
        <begin position="1"/>
        <end position="45"/>
    </location>
</feature>
<evidence type="ECO:0000313" key="2">
    <source>
        <dbReference type="EMBL" id="CAD77013.1"/>
    </source>
</evidence>
<dbReference type="HOGENOM" id="CLU_2384193_0_0_0"/>
<dbReference type="STRING" id="243090.RB10825"/>
<dbReference type="Proteomes" id="UP000001025">
    <property type="component" value="Chromosome"/>
</dbReference>